<organism evidence="1 2">
    <name type="scientific">Heterostelium pallidum (strain ATCC 26659 / Pp 5 / PN500)</name>
    <name type="common">Cellular slime mold</name>
    <name type="synonym">Polysphondylium pallidum</name>
    <dbReference type="NCBI Taxonomy" id="670386"/>
    <lineage>
        <taxon>Eukaryota</taxon>
        <taxon>Amoebozoa</taxon>
        <taxon>Evosea</taxon>
        <taxon>Eumycetozoa</taxon>
        <taxon>Dictyostelia</taxon>
        <taxon>Acytosteliales</taxon>
        <taxon>Acytosteliaceae</taxon>
        <taxon>Heterostelium</taxon>
    </lineage>
</organism>
<reference evidence="1 2" key="1">
    <citation type="journal article" date="2011" name="Genome Res.">
        <title>Phylogeny-wide analysis of social amoeba genomes highlights ancient origins for complex intercellular communication.</title>
        <authorList>
            <person name="Heidel A.J."/>
            <person name="Lawal H.M."/>
            <person name="Felder M."/>
            <person name="Schilde C."/>
            <person name="Helps N.R."/>
            <person name="Tunggal B."/>
            <person name="Rivero F."/>
            <person name="John U."/>
            <person name="Schleicher M."/>
            <person name="Eichinger L."/>
            <person name="Platzer M."/>
            <person name="Noegel A.A."/>
            <person name="Schaap P."/>
            <person name="Gloeckner G."/>
        </authorList>
    </citation>
    <scope>NUCLEOTIDE SEQUENCE [LARGE SCALE GENOMIC DNA]</scope>
    <source>
        <strain evidence="2">ATCC 26659 / Pp 5 / PN500</strain>
    </source>
</reference>
<name>D3BNJ8_HETP5</name>
<protein>
    <recommendedName>
        <fullName evidence="3">Pentatricopeptide repeat-containing protein</fullName>
    </recommendedName>
</protein>
<dbReference type="AlphaFoldDB" id="D3BNJ8"/>
<dbReference type="Gene3D" id="1.25.40.10">
    <property type="entry name" value="Tetratricopeptide repeat domain"/>
    <property type="match status" value="1"/>
</dbReference>
<dbReference type="InParanoid" id="D3BNJ8"/>
<dbReference type="GeneID" id="31365176"/>
<evidence type="ECO:0008006" key="3">
    <source>
        <dbReference type="Google" id="ProtNLM"/>
    </source>
</evidence>
<gene>
    <name evidence="1" type="ORF">PPL_09701</name>
</gene>
<dbReference type="EMBL" id="ADBJ01000044">
    <property type="protein sequence ID" value="EFA76949.1"/>
    <property type="molecule type" value="Genomic_DNA"/>
</dbReference>
<dbReference type="InterPro" id="IPR011990">
    <property type="entry name" value="TPR-like_helical_dom_sf"/>
</dbReference>
<comment type="caution">
    <text evidence="1">The sequence shown here is derived from an EMBL/GenBank/DDBJ whole genome shotgun (WGS) entry which is preliminary data.</text>
</comment>
<keyword evidence="2" id="KW-1185">Reference proteome</keyword>
<dbReference type="RefSeq" id="XP_020429081.1">
    <property type="nucleotide sequence ID" value="XM_020580494.1"/>
</dbReference>
<sequence>MKSKEEYDRATIENIKSFGGEGDDDDIIDSELSNNNINTARTARDLEFYKQLLSYCYQRRLVDLAELIETKMEKEKIYPDLEIFNSKLKMSAQLGHILSSNVLEQHSLSRVKPNGHTFLALLYSSLVKFEELAESRHLMKSLQQEMKQYRDQRPMNHAILAYSLAYYSHPSQAIIKVLDDLNTNEFTPAILDLIVYGYSLNNNKHRKSLLKNKSQQKDNIIDNNGQASNNNINRFKELRKIIEYINNRFNIKPDNDSLQYIKEQIKHSTLPKKSKTSLINKF</sequence>
<dbReference type="STRING" id="670386.D3BNJ8"/>
<evidence type="ECO:0000313" key="2">
    <source>
        <dbReference type="Proteomes" id="UP000001396"/>
    </source>
</evidence>
<proteinExistence type="predicted"/>
<accession>D3BNJ8</accession>
<evidence type="ECO:0000313" key="1">
    <source>
        <dbReference type="EMBL" id="EFA76949.1"/>
    </source>
</evidence>
<dbReference type="Proteomes" id="UP000001396">
    <property type="component" value="Unassembled WGS sequence"/>
</dbReference>